<dbReference type="EMBL" id="CP003740">
    <property type="protein sequence ID" value="AGI68219.1"/>
    <property type="molecule type" value="Genomic_DNA"/>
</dbReference>
<dbReference type="OrthoDB" id="7841298at2"/>
<sequence length="273" mass="30069">MFMRFATLATVATFAMPAIAQESETDVLFDLLMLPDIIEIMRQEGVDYGDTIGQDLFGGPPTAEWAATVERIYDNDMMENMVRTDFVASLEDADLSPMIDFFGSEQGQMIVGLEVSARRALLDDAVEEAGKEVAAIAAADDNPRIELVGEFVDTNNLIETNVEGALNSNLAFYAGLLDGGAFDGALSEEQILSDVWGQEQEIRESTTEWIYSFLFMAYQPLDDADLQAYIAFSETDSGSKINRAMFESFDRLFTGISRSLGRAAANEMTTQEL</sequence>
<feature type="chain" id="PRO_5004102018" evidence="1">
    <location>
        <begin position="21"/>
        <end position="273"/>
    </location>
</feature>
<proteinExistence type="predicted"/>
<keyword evidence="1" id="KW-0732">Signal</keyword>
<dbReference type="eggNOG" id="ENOG5033F44">
    <property type="taxonomic scope" value="Bacteria"/>
</dbReference>
<dbReference type="STRING" id="391626.OAN307_c26290"/>
<organism evidence="2 3">
    <name type="scientific">Octadecabacter antarcticus 307</name>
    <dbReference type="NCBI Taxonomy" id="391626"/>
    <lineage>
        <taxon>Bacteria</taxon>
        <taxon>Pseudomonadati</taxon>
        <taxon>Pseudomonadota</taxon>
        <taxon>Alphaproteobacteria</taxon>
        <taxon>Rhodobacterales</taxon>
        <taxon>Roseobacteraceae</taxon>
        <taxon>Octadecabacter</taxon>
    </lineage>
</organism>
<gene>
    <name evidence="2" type="ORF">OAN307_c26290</name>
</gene>
<dbReference type="KEGG" id="oat:OAN307_c26290"/>
<evidence type="ECO:0000313" key="3">
    <source>
        <dbReference type="Proteomes" id="UP000005307"/>
    </source>
</evidence>
<reference evidence="2 3" key="1">
    <citation type="journal article" date="2013" name="PLoS ONE">
        <title>Poles Apart: Arctic and Antarctic Octadecabacter strains Share High Genome Plasticity and a New Type of Xanthorhodopsin.</title>
        <authorList>
            <person name="Vollmers J."/>
            <person name="Voget S."/>
            <person name="Dietrich S."/>
            <person name="Gollnow K."/>
            <person name="Smits M."/>
            <person name="Meyer K."/>
            <person name="Brinkhoff T."/>
            <person name="Simon M."/>
            <person name="Daniel R."/>
        </authorList>
    </citation>
    <scope>NUCLEOTIDE SEQUENCE [LARGE SCALE GENOMIC DNA]</scope>
    <source>
        <strain evidence="2 3">307</strain>
    </source>
</reference>
<accession>M9R6E4</accession>
<name>M9R6E4_9RHOB</name>
<feature type="signal peptide" evidence="1">
    <location>
        <begin position="1"/>
        <end position="20"/>
    </location>
</feature>
<protein>
    <submittedName>
        <fullName evidence="2">Uncharacterized protein</fullName>
    </submittedName>
</protein>
<dbReference type="AlphaFoldDB" id="M9R6E4"/>
<keyword evidence="3" id="KW-1185">Reference proteome</keyword>
<dbReference type="RefSeq" id="WP_015500220.1">
    <property type="nucleotide sequence ID" value="NC_020911.1"/>
</dbReference>
<evidence type="ECO:0000313" key="2">
    <source>
        <dbReference type="EMBL" id="AGI68219.1"/>
    </source>
</evidence>
<dbReference type="Proteomes" id="UP000005307">
    <property type="component" value="Chromosome"/>
</dbReference>
<dbReference type="HOGENOM" id="CLU_075051_0_0_5"/>
<evidence type="ECO:0000256" key="1">
    <source>
        <dbReference type="SAM" id="SignalP"/>
    </source>
</evidence>